<keyword evidence="3" id="KW-0964">Secreted</keyword>
<keyword evidence="10" id="KW-0520">NAD</keyword>
<evidence type="ECO:0000256" key="2">
    <source>
        <dbReference type="ARBA" id="ARBA00009558"/>
    </source>
</evidence>
<dbReference type="SUPFAM" id="SSF56399">
    <property type="entry name" value="ADP-ribosylation"/>
    <property type="match status" value="1"/>
</dbReference>
<keyword evidence="10" id="KW-0521">NADP</keyword>
<dbReference type="GeneTree" id="ENSGT01030000234601"/>
<dbReference type="Ensembl" id="ENSCMIT00000006067.1">
    <property type="protein sequence ID" value="ENSCMIP00000005872.1"/>
    <property type="gene ID" value="ENSCMIG00000003372.1"/>
</dbReference>
<reference evidence="11" key="5">
    <citation type="submission" date="2025-09" db="UniProtKB">
        <authorList>
            <consortium name="Ensembl"/>
        </authorList>
    </citation>
    <scope>IDENTIFICATION</scope>
</reference>
<dbReference type="EC" id="2.4.2.31" evidence="10"/>
<accession>A0A4W3GS53</accession>
<dbReference type="InterPro" id="IPR000768">
    <property type="entry name" value="ART"/>
</dbReference>
<dbReference type="PRINTS" id="PR00970">
    <property type="entry name" value="RIBTRNSFRASE"/>
</dbReference>
<proteinExistence type="inferred from homology"/>
<dbReference type="PANTHER" id="PTHR10339">
    <property type="entry name" value="ADP-RIBOSYLTRANSFERASE"/>
    <property type="match status" value="1"/>
</dbReference>
<dbReference type="FunCoup" id="A0A4W3GS53">
    <property type="interactions" value="16"/>
</dbReference>
<sequence length="234" mass="26557">MFRSSEERVSTSRSITPVRVREGWRSWRLRFLLSVASQVSLTWWNGQKKTVSRERALALYAYTLETPPLYSKFTSALRDCVDNDRNYKANFPYKSLHYYLSAALEELRSSRGGGGRSITLFRGSSRTYNLSVGETKQFEMFTSSSENRTVGEVFAGDKTLFHITTTLGVSIKDYSAFPGQDEWLIPPCSPFLVTKTLGEVGRPRVEIFLSSGFAPSPTITLLITVLLTQCRLFW</sequence>
<evidence type="ECO:0000256" key="6">
    <source>
        <dbReference type="ARBA" id="ARBA00022679"/>
    </source>
</evidence>
<dbReference type="PANTHER" id="PTHR10339:SF25">
    <property type="entry name" value="SECRETED EXOENZYME S"/>
    <property type="match status" value="1"/>
</dbReference>
<keyword evidence="8" id="KW-0843">Virulence</keyword>
<dbReference type="Proteomes" id="UP000314986">
    <property type="component" value="Unassembled WGS sequence"/>
</dbReference>
<reference evidence="12" key="1">
    <citation type="journal article" date="2006" name="Science">
        <title>Ancient noncoding elements conserved in the human genome.</title>
        <authorList>
            <person name="Venkatesh B."/>
            <person name="Kirkness E.F."/>
            <person name="Loh Y.H."/>
            <person name="Halpern A.L."/>
            <person name="Lee A.P."/>
            <person name="Johnson J."/>
            <person name="Dandona N."/>
            <person name="Viswanathan L.D."/>
            <person name="Tay A."/>
            <person name="Venter J.C."/>
            <person name="Strausberg R.L."/>
            <person name="Brenner S."/>
        </authorList>
    </citation>
    <scope>NUCLEOTIDE SEQUENCE [LARGE SCALE GENOMIC DNA]</scope>
</reference>
<evidence type="ECO:0000256" key="10">
    <source>
        <dbReference type="RuleBase" id="RU361228"/>
    </source>
</evidence>
<evidence type="ECO:0000256" key="3">
    <source>
        <dbReference type="ARBA" id="ARBA00022525"/>
    </source>
</evidence>
<comment type="subcellular location">
    <subcellularLocation>
        <location evidence="1">Secreted</location>
    </subcellularLocation>
</comment>
<dbReference type="AlphaFoldDB" id="A0A4W3GS53"/>
<keyword evidence="12" id="KW-1185">Reference proteome</keyword>
<keyword evidence="7" id="KW-0548">Nucleotidyltransferase</keyword>
<evidence type="ECO:0000313" key="11">
    <source>
        <dbReference type="Ensembl" id="ENSCMIP00000005872.1"/>
    </source>
</evidence>
<comment type="catalytic activity">
    <reaction evidence="9 10">
        <text>L-arginyl-[protein] + NAD(+) = N(omega)-(ADP-D-ribosyl)-L-arginyl-[protein] + nicotinamide + H(+)</text>
        <dbReference type="Rhea" id="RHEA:19149"/>
        <dbReference type="Rhea" id="RHEA-COMP:10532"/>
        <dbReference type="Rhea" id="RHEA-COMP:15087"/>
        <dbReference type="ChEBI" id="CHEBI:15378"/>
        <dbReference type="ChEBI" id="CHEBI:17154"/>
        <dbReference type="ChEBI" id="CHEBI:29965"/>
        <dbReference type="ChEBI" id="CHEBI:57540"/>
        <dbReference type="ChEBI" id="CHEBI:142554"/>
        <dbReference type="EC" id="2.4.2.31"/>
    </reaction>
</comment>
<dbReference type="GO" id="GO:0005576">
    <property type="term" value="C:extracellular region"/>
    <property type="evidence" value="ECO:0007669"/>
    <property type="project" value="UniProtKB-SubCell"/>
</dbReference>
<reference evidence="12" key="2">
    <citation type="journal article" date="2007" name="PLoS Biol.">
        <title>Survey sequencing and comparative analysis of the elephant shark (Callorhinchus milii) genome.</title>
        <authorList>
            <person name="Venkatesh B."/>
            <person name="Kirkness E.F."/>
            <person name="Loh Y.H."/>
            <person name="Halpern A.L."/>
            <person name="Lee A.P."/>
            <person name="Johnson J."/>
            <person name="Dandona N."/>
            <person name="Viswanathan L.D."/>
            <person name="Tay A."/>
            <person name="Venter J.C."/>
            <person name="Strausberg R.L."/>
            <person name="Brenner S."/>
        </authorList>
    </citation>
    <scope>NUCLEOTIDE SEQUENCE [LARGE SCALE GENOMIC DNA]</scope>
</reference>
<reference evidence="11" key="4">
    <citation type="submission" date="2025-08" db="UniProtKB">
        <authorList>
            <consortium name="Ensembl"/>
        </authorList>
    </citation>
    <scope>IDENTIFICATION</scope>
</reference>
<evidence type="ECO:0000256" key="5">
    <source>
        <dbReference type="ARBA" id="ARBA00022676"/>
    </source>
</evidence>
<dbReference type="PROSITE" id="PS51996">
    <property type="entry name" value="TR_MART"/>
    <property type="match status" value="1"/>
</dbReference>
<comment type="similarity">
    <text evidence="2 10">Belongs to the Arg-specific ADP-ribosyltransferase family.</text>
</comment>
<keyword evidence="4" id="KW-0800">Toxin</keyword>
<dbReference type="InParanoid" id="A0A4W3GS53"/>
<evidence type="ECO:0000256" key="1">
    <source>
        <dbReference type="ARBA" id="ARBA00004613"/>
    </source>
</evidence>
<evidence type="ECO:0000256" key="9">
    <source>
        <dbReference type="ARBA" id="ARBA00047597"/>
    </source>
</evidence>
<name>A0A4W3GS53_CALMI</name>
<evidence type="ECO:0000256" key="8">
    <source>
        <dbReference type="ARBA" id="ARBA00023026"/>
    </source>
</evidence>
<dbReference type="OMA" id="NMAIYAY"/>
<reference evidence="12" key="3">
    <citation type="journal article" date="2014" name="Nature">
        <title>Elephant shark genome provides unique insights into gnathostome evolution.</title>
        <authorList>
            <consortium name="International Elephant Shark Genome Sequencing Consortium"/>
            <person name="Venkatesh B."/>
            <person name="Lee A.P."/>
            <person name="Ravi V."/>
            <person name="Maurya A.K."/>
            <person name="Lian M.M."/>
            <person name="Swann J.B."/>
            <person name="Ohta Y."/>
            <person name="Flajnik M.F."/>
            <person name="Sutoh Y."/>
            <person name="Kasahara M."/>
            <person name="Hoon S."/>
            <person name="Gangu V."/>
            <person name="Roy S.W."/>
            <person name="Irimia M."/>
            <person name="Korzh V."/>
            <person name="Kondrychyn I."/>
            <person name="Lim Z.W."/>
            <person name="Tay B.H."/>
            <person name="Tohari S."/>
            <person name="Kong K.W."/>
            <person name="Ho S."/>
            <person name="Lorente-Galdos B."/>
            <person name="Quilez J."/>
            <person name="Marques-Bonet T."/>
            <person name="Raney B.J."/>
            <person name="Ingham P.W."/>
            <person name="Tay A."/>
            <person name="Hillier L.W."/>
            <person name="Minx P."/>
            <person name="Boehm T."/>
            <person name="Wilson R.K."/>
            <person name="Brenner S."/>
            <person name="Warren W.C."/>
        </authorList>
    </citation>
    <scope>NUCLEOTIDE SEQUENCE [LARGE SCALE GENOMIC DNA]</scope>
</reference>
<dbReference type="GO" id="GO:0003950">
    <property type="term" value="F:NAD+ poly-ADP-ribosyltransferase activity"/>
    <property type="evidence" value="ECO:0007669"/>
    <property type="project" value="TreeGrafter"/>
</dbReference>
<keyword evidence="5 10" id="KW-0328">Glycosyltransferase</keyword>
<dbReference type="GO" id="GO:0090729">
    <property type="term" value="F:toxin activity"/>
    <property type="evidence" value="ECO:0007669"/>
    <property type="project" value="UniProtKB-KW"/>
</dbReference>
<dbReference type="Gene3D" id="3.90.176.10">
    <property type="entry name" value="Toxin ADP-ribosyltransferase, Chain A, domain 1"/>
    <property type="match status" value="1"/>
</dbReference>
<evidence type="ECO:0000256" key="4">
    <source>
        <dbReference type="ARBA" id="ARBA00022656"/>
    </source>
</evidence>
<dbReference type="PROSITE" id="PS01291">
    <property type="entry name" value="ART"/>
    <property type="match status" value="1"/>
</dbReference>
<keyword evidence="6 10" id="KW-0808">Transferase</keyword>
<dbReference type="InterPro" id="IPR050999">
    <property type="entry name" value="ADP-ribosyltransferase_ARG"/>
</dbReference>
<evidence type="ECO:0000313" key="12">
    <source>
        <dbReference type="Proteomes" id="UP000314986"/>
    </source>
</evidence>
<dbReference type="GO" id="GO:0016779">
    <property type="term" value="F:nucleotidyltransferase activity"/>
    <property type="evidence" value="ECO:0007669"/>
    <property type="project" value="UniProtKB-KW"/>
</dbReference>
<dbReference type="Pfam" id="PF01129">
    <property type="entry name" value="ART"/>
    <property type="match status" value="1"/>
</dbReference>
<evidence type="ECO:0000256" key="7">
    <source>
        <dbReference type="ARBA" id="ARBA00022695"/>
    </source>
</evidence>
<dbReference type="GO" id="GO:0106274">
    <property type="term" value="F:NAD+-protein-arginine ADP-ribosyltransferase activity"/>
    <property type="evidence" value="ECO:0007669"/>
    <property type="project" value="UniProtKB-EC"/>
</dbReference>
<protein>
    <recommendedName>
        <fullName evidence="10">NAD(P)(+)--arginine ADP-ribosyltransferase</fullName>
        <ecNumber evidence="10">2.4.2.31</ecNumber>
    </recommendedName>
    <alternativeName>
        <fullName evidence="10">Mono(ADP-ribosyl)transferase</fullName>
    </alternativeName>
</protein>
<organism evidence="11 12">
    <name type="scientific">Callorhinchus milii</name>
    <name type="common">Ghost shark</name>
    <dbReference type="NCBI Taxonomy" id="7868"/>
    <lineage>
        <taxon>Eukaryota</taxon>
        <taxon>Metazoa</taxon>
        <taxon>Chordata</taxon>
        <taxon>Craniata</taxon>
        <taxon>Vertebrata</taxon>
        <taxon>Chondrichthyes</taxon>
        <taxon>Holocephali</taxon>
        <taxon>Chimaeriformes</taxon>
        <taxon>Callorhinchidae</taxon>
        <taxon>Callorhinchus</taxon>
    </lineage>
</organism>